<dbReference type="SUPFAM" id="SSF52058">
    <property type="entry name" value="L domain-like"/>
    <property type="match status" value="1"/>
</dbReference>
<dbReference type="Gene3D" id="2.70.160.11">
    <property type="entry name" value="Hnrnp arginine n-methyltransferase1"/>
    <property type="match status" value="1"/>
</dbReference>
<feature type="chain" id="PRO_5035440914" evidence="8">
    <location>
        <begin position="16"/>
        <end position="1444"/>
    </location>
</feature>
<proteinExistence type="predicted"/>
<dbReference type="InterPro" id="IPR032675">
    <property type="entry name" value="LRR_dom_sf"/>
</dbReference>
<dbReference type="EMBL" id="OV696691">
    <property type="protein sequence ID" value="CAH1266914.1"/>
    <property type="molecule type" value="Genomic_DNA"/>
</dbReference>
<feature type="domain" description="Protein arginine N-methyltransferase" evidence="9">
    <location>
        <begin position="1268"/>
        <end position="1435"/>
    </location>
</feature>
<evidence type="ECO:0000256" key="6">
    <source>
        <dbReference type="PROSITE-ProRule" id="PRU01015"/>
    </source>
</evidence>
<feature type="signal peptide" evidence="8">
    <location>
        <begin position="1"/>
        <end position="15"/>
    </location>
</feature>
<dbReference type="InterPro" id="IPR051295">
    <property type="entry name" value="LGI_related"/>
</dbReference>
<dbReference type="PROSITE" id="PS51678">
    <property type="entry name" value="SAM_MT_PRMT"/>
    <property type="match status" value="1"/>
</dbReference>
<dbReference type="InterPro" id="IPR055135">
    <property type="entry name" value="PRMT_dom"/>
</dbReference>
<sequence length="1444" mass="158650">MVPLVMLALAGVAFASPAVVDVVDPTVERIPCIGITGYCPGSYATGATCVDGFCECSSENYQRYSCLPVVGSCAIRRGAAAAQAEAYENAAPRETFSCVADDNNQYEVHVLGVYEGIGHISVFQQDPIQAAEMNVYVTSGKVSKPLVLVLSSYEPVNWVLHLPDGVEVHQVLLIAYHVDLSNVTVQSGMVRGELGETRVSLRGSHGVEPPSAGHAERHCQVAHVRSCSQTGAGTWADVCERERCIVVTAHCSTARSSGGCLDVTYTRLQALWPSDDCHQVFAFESSDLGSRVTHKLIEANNLQDKVHVVQGSEEELEAALKDRKGSACSWVGYGGTYSFPVCLESIPTDFDKATVSIFIKHLRSSTILERAFPNSAEVTDIRIHESNVSTVQPGAFRGLPLVQTLSLADNRISSLEPDTFLGLEKVATLYLQKNVISVISQHAFRSLPRLSRLHLTQNRLRSVPVDALLPPKALAIASLVSNHITTIDSQVLRLRQNQKLRLVITGNELNCDGNLTWFICNLPDLDQISARNILECASPADLRGTLLTTMRKDVCQTVTDGSRHGITSITTAPRINTSLYNYTIPTEMPDTSNLPGSEYTTGINDVTIFDTPIIPEDDDSRHVNAIIIAIVTPVLLVWASVVVAYLYNRCRGTGLAVQNAPADKDRSDKIEPYAAVYSNSPGQQASDRVTGRQPTPTQDQTSEDNDDIEPYAVSYMDVSGKGKNGKLAPYATTSFAHIKASDLEDNDDIEPYAVSYMDVSGKRKNGKLAPYATTSFAHIKASDLEDNDDIEPYAVSYMDVSGKGKKGKLAPYATTTINEDQGPQLQAHSMTSDEDPGPQLQPCAVTHDEDPGPQLQPCAVTQDEDPGPQLQPYAVTQDEDPGPQLQPYAVTHDEDPGPQLQPYAVTQDEDTWPQLQPYAVTHDEDPGPQLQPYAVTHDEDPGPQLQPYAVTNDEDPGPQLQPYSVTYEDPGPQLQPYSVTHDEDPGPQLQPYAVTHDEDPGPQLQPYAVTHDEDPGPQLQPYAVTHNEDPGPQLQPYAVTHDEDPGPQLQSYTKTFPDNPEQGVVHSTPVQRSCTTQLMDSLRVRTAHLTCSATQLMDSLRVRTTHLKCCTTQLMVSLRVRTAHITCCTAQLMDSLRVRTVTAYLYEQLMVSLRVRTAHITCCTAQLMDSLRVRTVTAYLYEQLMDSLRVRTAHLTCCTKQLADSPKVRTAHLTCCTKQLVDCLRVSMVIAEPYYTSSLLPWHSLYFWYVCTRLRPKLQEGAVVLPAQASLVAVAMEFENLWRLRAPVGTVEGFDISVMDQMVKDHSNQTDERVEPHPLWEYPGVGVSDPVTLLNFDLTQPVPAENMVASGEIPFTCSGSCNAVALWMNYDLLGDGRHTVSTGPRSPYTGGSPQWDPHIRQGVYFMEEPVQVTSDSRLVYRVTFSPKDGQMDFSFDVKDSQEKN</sequence>
<dbReference type="PANTHER" id="PTHR24367:SF318">
    <property type="entry name" value="LEUCINE-RICH GLIOMA-INACTIVATED PROTEIN 1-LIKE"/>
    <property type="match status" value="1"/>
</dbReference>
<evidence type="ECO:0000313" key="10">
    <source>
        <dbReference type="EMBL" id="CAH1266914.1"/>
    </source>
</evidence>
<dbReference type="OrthoDB" id="6363818at2759"/>
<evidence type="ECO:0000256" key="2">
    <source>
        <dbReference type="ARBA" id="ARBA00022614"/>
    </source>
</evidence>
<name>A0A8K0A2L9_BRALA</name>
<keyword evidence="8" id="KW-0732">Signal</keyword>
<evidence type="ECO:0000256" key="5">
    <source>
        <dbReference type="ARBA" id="ARBA00022737"/>
    </source>
</evidence>
<dbReference type="Gene3D" id="3.40.50.150">
    <property type="entry name" value="Vaccinia Virus protein VP39"/>
    <property type="match status" value="1"/>
</dbReference>
<feature type="region of interest" description="Disordered" evidence="7">
    <location>
        <begin position="677"/>
        <end position="707"/>
    </location>
</feature>
<dbReference type="Pfam" id="PF22528">
    <property type="entry name" value="PRMT_C"/>
    <property type="match status" value="1"/>
</dbReference>
<keyword evidence="5" id="KW-0677">Repeat</keyword>
<dbReference type="GO" id="GO:0016274">
    <property type="term" value="F:protein-arginine N-methyltransferase activity"/>
    <property type="evidence" value="ECO:0007669"/>
    <property type="project" value="InterPro"/>
</dbReference>
<evidence type="ECO:0000256" key="3">
    <source>
        <dbReference type="ARBA" id="ARBA00022679"/>
    </source>
</evidence>
<keyword evidence="11" id="KW-1185">Reference proteome</keyword>
<evidence type="ECO:0000256" key="8">
    <source>
        <dbReference type="SAM" id="SignalP"/>
    </source>
</evidence>
<evidence type="ECO:0000256" key="7">
    <source>
        <dbReference type="SAM" id="MobiDB-lite"/>
    </source>
</evidence>
<accession>A0A8K0A2L9</accession>
<reference evidence="10" key="1">
    <citation type="submission" date="2022-01" db="EMBL/GenBank/DDBJ databases">
        <authorList>
            <person name="Braso-Vives M."/>
        </authorList>
    </citation>
    <scope>NUCLEOTIDE SEQUENCE</scope>
</reference>
<evidence type="ECO:0000256" key="4">
    <source>
        <dbReference type="ARBA" id="ARBA00022691"/>
    </source>
</evidence>
<keyword evidence="1 6" id="KW-0489">Methyltransferase</keyword>
<dbReference type="InterPro" id="IPR025799">
    <property type="entry name" value="Arg_MeTrfase"/>
</dbReference>
<dbReference type="Pfam" id="PF13855">
    <property type="entry name" value="LRR_8"/>
    <property type="match status" value="1"/>
</dbReference>
<dbReference type="Gene3D" id="3.80.10.10">
    <property type="entry name" value="Ribonuclease Inhibitor"/>
    <property type="match status" value="1"/>
</dbReference>
<dbReference type="InterPro" id="IPR029063">
    <property type="entry name" value="SAM-dependent_MTases_sf"/>
</dbReference>
<keyword evidence="2" id="KW-0433">Leucine-rich repeat</keyword>
<organism evidence="10 11">
    <name type="scientific">Branchiostoma lanceolatum</name>
    <name type="common">Common lancelet</name>
    <name type="synonym">Amphioxus lanceolatum</name>
    <dbReference type="NCBI Taxonomy" id="7740"/>
    <lineage>
        <taxon>Eukaryota</taxon>
        <taxon>Metazoa</taxon>
        <taxon>Chordata</taxon>
        <taxon>Cephalochordata</taxon>
        <taxon>Leptocardii</taxon>
        <taxon>Amphioxiformes</taxon>
        <taxon>Branchiostomatidae</taxon>
        <taxon>Branchiostoma</taxon>
    </lineage>
</organism>
<gene>
    <name evidence="10" type="primary">PRMT7</name>
    <name evidence="10" type="ORF">BLAG_LOCUS20425</name>
</gene>
<keyword evidence="3 6" id="KW-0808">Transferase</keyword>
<dbReference type="SMART" id="SM00369">
    <property type="entry name" value="LRR_TYP"/>
    <property type="match status" value="3"/>
</dbReference>
<feature type="compositionally biased region" description="Polar residues" evidence="7">
    <location>
        <begin position="677"/>
        <end position="700"/>
    </location>
</feature>
<feature type="region of interest" description="Disordered" evidence="7">
    <location>
        <begin position="824"/>
        <end position="903"/>
    </location>
</feature>
<evidence type="ECO:0000256" key="1">
    <source>
        <dbReference type="ARBA" id="ARBA00022603"/>
    </source>
</evidence>
<dbReference type="InterPro" id="IPR003591">
    <property type="entry name" value="Leu-rich_rpt_typical-subtyp"/>
</dbReference>
<dbReference type="GO" id="GO:0032259">
    <property type="term" value="P:methylation"/>
    <property type="evidence" value="ECO:0007669"/>
    <property type="project" value="UniProtKB-KW"/>
</dbReference>
<dbReference type="PROSITE" id="PS51450">
    <property type="entry name" value="LRR"/>
    <property type="match status" value="1"/>
</dbReference>
<dbReference type="SUPFAM" id="SSF53335">
    <property type="entry name" value="S-adenosyl-L-methionine-dependent methyltransferases"/>
    <property type="match status" value="1"/>
</dbReference>
<protein>
    <submittedName>
        <fullName evidence="10">PRMT7 protein</fullName>
    </submittedName>
</protein>
<keyword evidence="4 6" id="KW-0949">S-adenosyl-L-methionine</keyword>
<evidence type="ECO:0000259" key="9">
    <source>
        <dbReference type="Pfam" id="PF22528"/>
    </source>
</evidence>
<dbReference type="InterPro" id="IPR001611">
    <property type="entry name" value="Leu-rich_rpt"/>
</dbReference>
<feature type="region of interest" description="Disordered" evidence="7">
    <location>
        <begin position="918"/>
        <end position="1066"/>
    </location>
</feature>
<dbReference type="PANTHER" id="PTHR24367">
    <property type="entry name" value="LEUCINE-RICH REPEAT-CONTAINING PROTEIN"/>
    <property type="match status" value="1"/>
</dbReference>
<evidence type="ECO:0000313" key="11">
    <source>
        <dbReference type="Proteomes" id="UP000838412"/>
    </source>
</evidence>
<dbReference type="Proteomes" id="UP000838412">
    <property type="component" value="Chromosome 6"/>
</dbReference>